<keyword evidence="3" id="KW-1185">Reference proteome</keyword>
<evidence type="ECO:0000256" key="1">
    <source>
        <dbReference type="SAM" id="MobiDB-lite"/>
    </source>
</evidence>
<evidence type="ECO:0000313" key="3">
    <source>
        <dbReference type="Proteomes" id="UP000305546"/>
    </source>
</evidence>
<protein>
    <submittedName>
        <fullName evidence="2">Uncharacterized protein</fullName>
    </submittedName>
</protein>
<dbReference type="EMBL" id="VDFW01000012">
    <property type="protein sequence ID" value="TNC25116.1"/>
    <property type="molecule type" value="Genomic_DNA"/>
</dbReference>
<accession>A0A5C4LZ41</accession>
<comment type="caution">
    <text evidence="2">The sequence shown here is derived from an EMBL/GenBank/DDBJ whole genome shotgun (WGS) entry which is preliminary data.</text>
</comment>
<gene>
    <name evidence="2" type="ORF">FG385_15835</name>
</gene>
<name>A0A5C4LZ41_9PSEU</name>
<dbReference type="Proteomes" id="UP000305546">
    <property type="component" value="Unassembled WGS sequence"/>
</dbReference>
<dbReference type="AlphaFoldDB" id="A0A5C4LZ41"/>
<evidence type="ECO:0000313" key="2">
    <source>
        <dbReference type="EMBL" id="TNC25116.1"/>
    </source>
</evidence>
<feature type="region of interest" description="Disordered" evidence="1">
    <location>
        <begin position="94"/>
        <end position="119"/>
    </location>
</feature>
<dbReference type="Pfam" id="PF13565">
    <property type="entry name" value="HTH_32"/>
    <property type="match status" value="1"/>
</dbReference>
<reference evidence="2 3" key="1">
    <citation type="submission" date="2019-06" db="EMBL/GenBank/DDBJ databases">
        <title>Amycolatopsis alkalitolerans sp. nov., isolated from Gastrodia elata Blume.</title>
        <authorList>
            <person name="Narsing Rao M.P."/>
            <person name="Li W.J."/>
        </authorList>
    </citation>
    <scope>NUCLEOTIDE SEQUENCE [LARGE SCALE GENOMIC DNA]</scope>
    <source>
        <strain evidence="2 3">SYSUP0005</strain>
    </source>
</reference>
<proteinExistence type="predicted"/>
<sequence>MDTVRNWRKRFCREGLPGLADRPRRGRPVRVESEYTRGGTLAYLAAYDVHRARVFGRCEPTTGIAPFSRLVDQAMTSEPYASARRVFWRRPRWPQRSGARPCRRAARSQARPRSPRRSR</sequence>
<organism evidence="2 3">
    <name type="scientific">Amycolatopsis alkalitolerans</name>
    <dbReference type="NCBI Taxonomy" id="2547244"/>
    <lineage>
        <taxon>Bacteria</taxon>
        <taxon>Bacillati</taxon>
        <taxon>Actinomycetota</taxon>
        <taxon>Actinomycetes</taxon>
        <taxon>Pseudonocardiales</taxon>
        <taxon>Pseudonocardiaceae</taxon>
        <taxon>Amycolatopsis</taxon>
    </lineage>
</organism>